<keyword evidence="2" id="KW-0378">Hydrolase</keyword>
<reference evidence="4 5" key="1">
    <citation type="journal article" date="2018" name="Front. Microbiol.">
        <title>Genome-Wide Analysis of Corynespora cassiicola Leaf Fall Disease Putative Effectors.</title>
        <authorList>
            <person name="Lopez D."/>
            <person name="Ribeiro S."/>
            <person name="Label P."/>
            <person name="Fumanal B."/>
            <person name="Venisse J.S."/>
            <person name="Kohler A."/>
            <person name="de Oliveira R.R."/>
            <person name="Labutti K."/>
            <person name="Lipzen A."/>
            <person name="Lail K."/>
            <person name="Bauer D."/>
            <person name="Ohm R.A."/>
            <person name="Barry K.W."/>
            <person name="Spatafora J."/>
            <person name="Grigoriev I.V."/>
            <person name="Martin F.M."/>
            <person name="Pujade-Renaud V."/>
        </authorList>
    </citation>
    <scope>NUCLEOTIDE SEQUENCE [LARGE SCALE GENOMIC DNA]</scope>
    <source>
        <strain evidence="4 5">Philippines</strain>
    </source>
</reference>
<dbReference type="InterPro" id="IPR029058">
    <property type="entry name" value="AB_hydrolase_fold"/>
</dbReference>
<dbReference type="PANTHER" id="PTHR48070:SF3">
    <property type="entry name" value="ESTERASE DBAE-RELATED"/>
    <property type="match status" value="1"/>
</dbReference>
<name>A0A2T2NRE1_CORCC</name>
<evidence type="ECO:0000313" key="5">
    <source>
        <dbReference type="Proteomes" id="UP000240883"/>
    </source>
</evidence>
<dbReference type="GO" id="GO:0005737">
    <property type="term" value="C:cytoplasm"/>
    <property type="evidence" value="ECO:0007669"/>
    <property type="project" value="TreeGrafter"/>
</dbReference>
<dbReference type="GO" id="GO:0044550">
    <property type="term" value="P:secondary metabolite biosynthetic process"/>
    <property type="evidence" value="ECO:0007669"/>
    <property type="project" value="TreeGrafter"/>
</dbReference>
<gene>
    <name evidence="4" type="ORF">BS50DRAFT_609785</name>
</gene>
<dbReference type="GO" id="GO:0005634">
    <property type="term" value="C:nucleus"/>
    <property type="evidence" value="ECO:0007669"/>
    <property type="project" value="TreeGrafter"/>
</dbReference>
<dbReference type="Proteomes" id="UP000240883">
    <property type="component" value="Unassembled WGS sequence"/>
</dbReference>
<dbReference type="OrthoDB" id="414698at2759"/>
<organism evidence="4 5">
    <name type="scientific">Corynespora cassiicola Philippines</name>
    <dbReference type="NCBI Taxonomy" id="1448308"/>
    <lineage>
        <taxon>Eukaryota</taxon>
        <taxon>Fungi</taxon>
        <taxon>Dikarya</taxon>
        <taxon>Ascomycota</taxon>
        <taxon>Pezizomycotina</taxon>
        <taxon>Dothideomycetes</taxon>
        <taxon>Pleosporomycetidae</taxon>
        <taxon>Pleosporales</taxon>
        <taxon>Corynesporascaceae</taxon>
        <taxon>Corynespora</taxon>
    </lineage>
</organism>
<keyword evidence="5" id="KW-1185">Reference proteome</keyword>
<feature type="domain" description="Serine hydrolase" evidence="3">
    <location>
        <begin position="6"/>
        <end position="244"/>
    </location>
</feature>
<dbReference type="InterPro" id="IPR050593">
    <property type="entry name" value="LovG"/>
</dbReference>
<dbReference type="SUPFAM" id="SSF53474">
    <property type="entry name" value="alpha/beta-Hydrolases"/>
    <property type="match status" value="1"/>
</dbReference>
<protein>
    <submittedName>
        <fullName evidence="4">Citrinin biosynthesis oxidoreductase-like protein CtnB</fullName>
    </submittedName>
</protein>
<evidence type="ECO:0000313" key="4">
    <source>
        <dbReference type="EMBL" id="PSN68015.1"/>
    </source>
</evidence>
<dbReference type="Gene3D" id="3.40.50.1820">
    <property type="entry name" value="alpha/beta hydrolase"/>
    <property type="match status" value="1"/>
</dbReference>
<comment type="similarity">
    <text evidence="1">Belongs to the LovG family.</text>
</comment>
<evidence type="ECO:0000256" key="2">
    <source>
        <dbReference type="ARBA" id="ARBA00022801"/>
    </source>
</evidence>
<dbReference type="AlphaFoldDB" id="A0A2T2NRE1"/>
<accession>A0A2T2NRE1</accession>
<sequence length="259" mass="27946">MPETTSKPVILAFHGSGSNAMIHGIQLARLVRHLKSTFNVVPLEAPYPSAAGPGVLPFFEGCGPYKLWVHPSEQVSIDGMKSGSASSKMSEATEDIIKKAVADAKSEGSKVVGVLGFSQGTRVVAGLLKSVQIKRAIEKKGGSTEGLEWLDFKFGISVCGSYPPPLVPESVSKALEASGLDEAEKKEVNGAKIQTPTIHISGNQDEWQWTGKMLIEQCYEEGEGKSDVKYFDMGHHYPSDPAQTEGIVDWVAKTWKEVN</sequence>
<dbReference type="InterPro" id="IPR005645">
    <property type="entry name" value="FSH-like_dom"/>
</dbReference>
<dbReference type="PANTHER" id="PTHR48070">
    <property type="entry name" value="ESTERASE OVCA2"/>
    <property type="match status" value="1"/>
</dbReference>
<dbReference type="GO" id="GO:0016787">
    <property type="term" value="F:hydrolase activity"/>
    <property type="evidence" value="ECO:0007669"/>
    <property type="project" value="UniProtKB-KW"/>
</dbReference>
<dbReference type="Pfam" id="PF03959">
    <property type="entry name" value="FSH1"/>
    <property type="match status" value="1"/>
</dbReference>
<proteinExistence type="inferred from homology"/>
<evidence type="ECO:0000259" key="3">
    <source>
        <dbReference type="Pfam" id="PF03959"/>
    </source>
</evidence>
<dbReference type="EMBL" id="KZ678134">
    <property type="protein sequence ID" value="PSN68015.1"/>
    <property type="molecule type" value="Genomic_DNA"/>
</dbReference>
<evidence type="ECO:0000256" key="1">
    <source>
        <dbReference type="ARBA" id="ARBA00005863"/>
    </source>
</evidence>